<proteinExistence type="predicted"/>
<reference evidence="1" key="1">
    <citation type="submission" date="2020-01" db="EMBL/GenBank/DDBJ databases">
        <authorList>
            <person name="Meier V. D."/>
            <person name="Meier V D."/>
        </authorList>
    </citation>
    <scope>NUCLEOTIDE SEQUENCE</scope>
    <source>
        <strain evidence="1">HLG_WM_MAG_09</strain>
    </source>
</reference>
<protein>
    <recommendedName>
        <fullName evidence="2">DUF3106 domain-containing protein</fullName>
    </recommendedName>
</protein>
<dbReference type="AlphaFoldDB" id="A0A6S6T803"/>
<name>A0A6S6T803_9GAMM</name>
<evidence type="ECO:0008006" key="2">
    <source>
        <dbReference type="Google" id="ProtNLM"/>
    </source>
</evidence>
<gene>
    <name evidence="1" type="ORF">HELGO_WM33207</name>
</gene>
<accession>A0A6S6T803</accession>
<dbReference type="Pfam" id="PF11304">
    <property type="entry name" value="DUF3106"/>
    <property type="match status" value="1"/>
</dbReference>
<evidence type="ECO:0000313" key="1">
    <source>
        <dbReference type="EMBL" id="CAA6811026.1"/>
    </source>
</evidence>
<sequence>MNAKNTNRYYFPLLVFVLVFQVFSIKVYAGGVSWEQLSGQEKNVLSHLKQRWNGYSDYKQVKMQRWAKQPKSARRLIKKRFKQWSKLTVPRRSKIKSELRRFKEMSPSKREKLKAWWRWLKKLPVSVQRKLKKKLPGMTKAQKKAYIEQLEKQYGPR</sequence>
<dbReference type="InterPro" id="IPR021455">
    <property type="entry name" value="DUF3106"/>
</dbReference>
<organism evidence="1">
    <name type="scientific">uncultured Thiotrichaceae bacterium</name>
    <dbReference type="NCBI Taxonomy" id="298394"/>
    <lineage>
        <taxon>Bacteria</taxon>
        <taxon>Pseudomonadati</taxon>
        <taxon>Pseudomonadota</taxon>
        <taxon>Gammaproteobacteria</taxon>
        <taxon>Thiotrichales</taxon>
        <taxon>Thiotrichaceae</taxon>
        <taxon>environmental samples</taxon>
    </lineage>
</organism>
<dbReference type="EMBL" id="CACVAT010000162">
    <property type="protein sequence ID" value="CAA6811026.1"/>
    <property type="molecule type" value="Genomic_DNA"/>
</dbReference>